<proteinExistence type="predicted"/>
<dbReference type="EMBL" id="JBBJCI010000084">
    <property type="protein sequence ID" value="KAK7249015.1"/>
    <property type="molecule type" value="Genomic_DNA"/>
</dbReference>
<dbReference type="PANTHER" id="PTHR13439">
    <property type="entry name" value="CT120 PROTEIN"/>
    <property type="match status" value="1"/>
</dbReference>
<comment type="subcellular location">
    <subcellularLocation>
        <location evidence="1">Membrane</location>
        <topology evidence="1">Multi-pass membrane protein</topology>
    </subcellularLocation>
</comment>
<feature type="transmembrane region" description="Helical" evidence="5">
    <location>
        <begin position="237"/>
        <end position="264"/>
    </location>
</feature>
<keyword evidence="4 5" id="KW-0472">Membrane</keyword>
<evidence type="ECO:0000313" key="8">
    <source>
        <dbReference type="Proteomes" id="UP001363151"/>
    </source>
</evidence>
<reference evidence="7 8" key="1">
    <citation type="submission" date="2024-03" db="EMBL/GenBank/DDBJ databases">
        <title>Aureococcus anophagefferens CCMP1851 and Kratosvirus quantuckense: Draft genome of a second virus-susceptible host strain in the model system.</title>
        <authorList>
            <person name="Chase E."/>
            <person name="Truchon A.R."/>
            <person name="Schepens W."/>
            <person name="Wilhelm S.W."/>
        </authorList>
    </citation>
    <scope>NUCLEOTIDE SEQUENCE [LARGE SCALE GENOMIC DNA]</scope>
    <source>
        <strain evidence="7 8">CCMP1851</strain>
    </source>
</reference>
<evidence type="ECO:0000256" key="4">
    <source>
        <dbReference type="ARBA" id="ARBA00023136"/>
    </source>
</evidence>
<evidence type="ECO:0000256" key="3">
    <source>
        <dbReference type="ARBA" id="ARBA00022989"/>
    </source>
</evidence>
<accession>A0ABR1G6T3</accession>
<evidence type="ECO:0000313" key="7">
    <source>
        <dbReference type="EMBL" id="KAK7249015.1"/>
    </source>
</evidence>
<sequence>MDSGWQAHAPPYAARAAACFVVCELVYHVALAVAPKSFAAGDRRTFALKVVNILHAALVGPLAARALVGRYLFGWDGDAALAAAVAAAVNLDGAAAPALFSGGLGADAARSLTSITVGFFAWDLYRLDAWAKSSPGERRLMVVHHVVSVAVWPVAALTGVAGPFLLHFLATELSSPLLQGRWYAQAFRGRGSPADAAASAAFAAAFVAVRTSNVHVVAHCFARARPFDGALHGAVPAWIRLLGTATLGLPSVLNAVWTAQIALLGKKMLLGKKKAKV</sequence>
<evidence type="ECO:0000256" key="1">
    <source>
        <dbReference type="ARBA" id="ARBA00004141"/>
    </source>
</evidence>
<dbReference type="InterPro" id="IPR006634">
    <property type="entry name" value="TLC-dom"/>
</dbReference>
<keyword evidence="8" id="KW-1185">Reference proteome</keyword>
<evidence type="ECO:0000256" key="2">
    <source>
        <dbReference type="ARBA" id="ARBA00022692"/>
    </source>
</evidence>
<feature type="transmembrane region" description="Helical" evidence="5">
    <location>
        <begin position="46"/>
        <end position="68"/>
    </location>
</feature>
<feature type="transmembrane region" description="Helical" evidence="5">
    <location>
        <begin position="12"/>
        <end position="34"/>
    </location>
</feature>
<name>A0ABR1G6T3_AURAN</name>
<organism evidence="7 8">
    <name type="scientific">Aureococcus anophagefferens</name>
    <name type="common">Harmful bloom alga</name>
    <dbReference type="NCBI Taxonomy" id="44056"/>
    <lineage>
        <taxon>Eukaryota</taxon>
        <taxon>Sar</taxon>
        <taxon>Stramenopiles</taxon>
        <taxon>Ochrophyta</taxon>
        <taxon>Pelagophyceae</taxon>
        <taxon>Pelagomonadales</taxon>
        <taxon>Pelagomonadaceae</taxon>
        <taxon>Aureococcus</taxon>
    </lineage>
</organism>
<gene>
    <name evidence="7" type="ORF">SO694_00043287</name>
</gene>
<protein>
    <recommendedName>
        <fullName evidence="6">TLC domain-containing protein</fullName>
    </recommendedName>
</protein>
<feature type="transmembrane region" description="Helical" evidence="5">
    <location>
        <begin position="146"/>
        <end position="170"/>
    </location>
</feature>
<evidence type="ECO:0000259" key="6">
    <source>
        <dbReference type="Pfam" id="PF03798"/>
    </source>
</evidence>
<keyword evidence="2 5" id="KW-0812">Transmembrane</keyword>
<keyword evidence="3 5" id="KW-1133">Transmembrane helix</keyword>
<dbReference type="Proteomes" id="UP001363151">
    <property type="component" value="Unassembled WGS sequence"/>
</dbReference>
<comment type="caution">
    <text evidence="7">The sequence shown here is derived from an EMBL/GenBank/DDBJ whole genome shotgun (WGS) entry which is preliminary data.</text>
</comment>
<dbReference type="Pfam" id="PF03798">
    <property type="entry name" value="TRAM_LAG1_CLN8"/>
    <property type="match status" value="1"/>
</dbReference>
<evidence type="ECO:0000256" key="5">
    <source>
        <dbReference type="SAM" id="Phobius"/>
    </source>
</evidence>
<dbReference type="PANTHER" id="PTHR13439:SF0">
    <property type="entry name" value="TOPOISOMERASE I DAMAGE AFFECTED PROTEIN 4"/>
    <property type="match status" value="1"/>
</dbReference>
<dbReference type="InterPro" id="IPR050846">
    <property type="entry name" value="TLCD"/>
</dbReference>
<feature type="domain" description="TLC" evidence="6">
    <location>
        <begin position="112"/>
        <end position="261"/>
    </location>
</feature>